<feature type="compositionally biased region" description="Basic and acidic residues" evidence="5">
    <location>
        <begin position="275"/>
        <end position="288"/>
    </location>
</feature>
<accession>A0A0G4I9F1</accession>
<evidence type="ECO:0000256" key="6">
    <source>
        <dbReference type="SAM" id="Phobius"/>
    </source>
</evidence>
<evidence type="ECO:0000256" key="2">
    <source>
        <dbReference type="ARBA" id="ARBA00022692"/>
    </source>
</evidence>
<feature type="transmembrane region" description="Helical" evidence="6">
    <location>
        <begin position="233"/>
        <end position="251"/>
    </location>
</feature>
<proteinExistence type="predicted"/>
<keyword evidence="4 6" id="KW-0472">Membrane</keyword>
<protein>
    <recommendedName>
        <fullName evidence="8">Major facilitator superfamily associated domain-containing protein</fullName>
    </recommendedName>
</protein>
<evidence type="ECO:0000256" key="1">
    <source>
        <dbReference type="ARBA" id="ARBA00004141"/>
    </source>
</evidence>
<evidence type="ECO:0000256" key="5">
    <source>
        <dbReference type="SAM" id="MobiDB-lite"/>
    </source>
</evidence>
<comment type="subcellular location">
    <subcellularLocation>
        <location evidence="1">Membrane</location>
        <topology evidence="1">Multi-pass membrane protein</topology>
    </subcellularLocation>
</comment>
<feature type="region of interest" description="Disordered" evidence="5">
    <location>
        <begin position="254"/>
        <end position="347"/>
    </location>
</feature>
<evidence type="ECO:0000256" key="4">
    <source>
        <dbReference type="ARBA" id="ARBA00023136"/>
    </source>
</evidence>
<name>A0A0G4I9F1_9ALVE</name>
<feature type="non-terminal residue" evidence="7">
    <location>
        <position position="352"/>
    </location>
</feature>
<reference evidence="7" key="1">
    <citation type="submission" date="2014-11" db="EMBL/GenBank/DDBJ databases">
        <authorList>
            <person name="Otto D Thomas"/>
            <person name="Naeem Raeece"/>
        </authorList>
    </citation>
    <scope>NUCLEOTIDE SEQUENCE</scope>
</reference>
<evidence type="ECO:0000256" key="3">
    <source>
        <dbReference type="ARBA" id="ARBA00022989"/>
    </source>
</evidence>
<organism evidence="7">
    <name type="scientific">Chromera velia CCMP2878</name>
    <dbReference type="NCBI Taxonomy" id="1169474"/>
    <lineage>
        <taxon>Eukaryota</taxon>
        <taxon>Sar</taxon>
        <taxon>Alveolata</taxon>
        <taxon>Colpodellida</taxon>
        <taxon>Chromeraceae</taxon>
        <taxon>Chromera</taxon>
    </lineage>
</organism>
<evidence type="ECO:0008006" key="8">
    <source>
        <dbReference type="Google" id="ProtNLM"/>
    </source>
</evidence>
<keyword evidence="3 6" id="KW-1133">Transmembrane helix</keyword>
<dbReference type="InterPro" id="IPR024371">
    <property type="entry name" value="AcetylCoA_trans_1-like"/>
</dbReference>
<evidence type="ECO:0000313" key="7">
    <source>
        <dbReference type="EMBL" id="CEM53632.1"/>
    </source>
</evidence>
<dbReference type="Pfam" id="PF13000">
    <property type="entry name" value="Acatn"/>
    <property type="match status" value="1"/>
</dbReference>
<dbReference type="AlphaFoldDB" id="A0A0G4I9F1"/>
<dbReference type="GO" id="GO:0035348">
    <property type="term" value="P:acetyl-CoA transmembrane transport"/>
    <property type="evidence" value="ECO:0007669"/>
    <property type="project" value="InterPro"/>
</dbReference>
<keyword evidence="2 6" id="KW-0812">Transmembrane</keyword>
<dbReference type="GO" id="GO:0008521">
    <property type="term" value="F:acetyl-CoA transmembrane transporter activity"/>
    <property type="evidence" value="ECO:0007669"/>
    <property type="project" value="InterPro"/>
</dbReference>
<feature type="transmembrane region" description="Helical" evidence="6">
    <location>
        <begin position="145"/>
        <end position="162"/>
    </location>
</feature>
<dbReference type="GO" id="GO:0016020">
    <property type="term" value="C:membrane"/>
    <property type="evidence" value="ECO:0007669"/>
    <property type="project" value="UniProtKB-SubCell"/>
</dbReference>
<feature type="compositionally biased region" description="Low complexity" evidence="5">
    <location>
        <begin position="254"/>
        <end position="264"/>
    </location>
</feature>
<dbReference type="InterPro" id="IPR004752">
    <property type="entry name" value="AmpG_permease/AT-1"/>
</dbReference>
<dbReference type="PANTHER" id="PTHR12778">
    <property type="entry name" value="SOLUTE CARRIER FAMILY 33 ACETYL-COA TRANSPORTER -RELATED"/>
    <property type="match status" value="1"/>
</dbReference>
<gene>
    <name evidence="7" type="ORF">Cvel_12118</name>
</gene>
<dbReference type="PANTHER" id="PTHR12778:SF9">
    <property type="entry name" value="ACETYL-COENZYME A TRANSPORTER 1"/>
    <property type="match status" value="1"/>
</dbReference>
<feature type="transmembrane region" description="Helical" evidence="6">
    <location>
        <begin position="87"/>
        <end position="108"/>
    </location>
</feature>
<feature type="compositionally biased region" description="Basic and acidic residues" evidence="5">
    <location>
        <begin position="321"/>
        <end position="331"/>
    </location>
</feature>
<dbReference type="EMBL" id="CDMZ01005712">
    <property type="protein sequence ID" value="CEM53632.1"/>
    <property type="molecule type" value="Genomic_DNA"/>
</dbReference>
<feature type="transmembrane region" description="Helical" evidence="6">
    <location>
        <begin position="183"/>
        <end position="206"/>
    </location>
</feature>
<feature type="transmembrane region" description="Helical" evidence="6">
    <location>
        <begin position="20"/>
        <end position="44"/>
    </location>
</feature>
<sequence length="352" mass="37398">MQGDGPKGNEGLVGGDAGNIALLSLLYTLQGIPLGLSAAVPFLLQERISYAQQGVLSLCSMPFSLKLLWAPIVDCLYLPSMGRRKSWLVPTQLVTSLVLFIGGLPGFLDEWMGGAVQSSGDTGGSSALAEGLKGDGSGEASGHHVNIYAVCAYFFSLYFLMATQDIAVDGWAITMLSQKNRGYASTCNTFGQTLGYFVSYVGFLALNSPEVCNKYLRRKEDARDSGLVDLPSFLLFWAFVFLVVTLAVWAFKSEEGSSPSDSSPALIGEELEGGSPEKAEAGMGRERGGSPGRGGRRPRGGEKEKNGYLGVEMAAVAAHGTELDRAEKGKESSGGGGEPETLTESYLLMWRV</sequence>